<evidence type="ECO:0000313" key="20">
    <source>
        <dbReference type="EMBL" id="CAH2284285.1"/>
    </source>
</evidence>
<dbReference type="NCBIfam" id="TIGR01126">
    <property type="entry name" value="pdi_dom"/>
    <property type="match status" value="1"/>
</dbReference>
<keyword evidence="9" id="KW-1015">Disulfide bond</keyword>
<reference evidence="20" key="1">
    <citation type="submission" date="2022-03" db="EMBL/GenBank/DDBJ databases">
        <authorList>
            <person name="Alioto T."/>
            <person name="Alioto T."/>
            <person name="Gomez Garrido J."/>
        </authorList>
    </citation>
    <scope>NUCLEOTIDE SEQUENCE</scope>
</reference>
<evidence type="ECO:0000313" key="21">
    <source>
        <dbReference type="Proteomes" id="UP001295444"/>
    </source>
</evidence>
<name>A0AAD1W4H2_PELCU</name>
<feature type="signal peptide" evidence="18">
    <location>
        <begin position="1"/>
        <end position="20"/>
    </location>
</feature>
<dbReference type="FunFam" id="3.40.30.10:FF:000146">
    <property type="entry name" value="Thioredoxin domain containing 5"/>
    <property type="match status" value="1"/>
</dbReference>
<feature type="domain" description="Thioredoxin" evidence="19">
    <location>
        <begin position="292"/>
        <end position="417"/>
    </location>
</feature>
<dbReference type="Proteomes" id="UP001295444">
    <property type="component" value="Chromosome 04"/>
</dbReference>
<evidence type="ECO:0000259" key="19">
    <source>
        <dbReference type="PROSITE" id="PS51352"/>
    </source>
</evidence>
<evidence type="ECO:0000256" key="9">
    <source>
        <dbReference type="ARBA" id="ARBA00023157"/>
    </source>
</evidence>
<feature type="chain" id="PRO_5042108289" description="Thioredoxin domain-containing protein 5" evidence="18">
    <location>
        <begin position="21"/>
        <end position="420"/>
    </location>
</feature>
<accession>A0AAD1W4H2</accession>
<dbReference type="InterPro" id="IPR051063">
    <property type="entry name" value="PDI"/>
</dbReference>
<dbReference type="GO" id="GO:0006457">
    <property type="term" value="P:protein folding"/>
    <property type="evidence" value="ECO:0007669"/>
    <property type="project" value="TreeGrafter"/>
</dbReference>
<feature type="compositionally biased region" description="Basic and acidic residues" evidence="17">
    <location>
        <begin position="290"/>
        <end position="310"/>
    </location>
</feature>
<comment type="subcellular location">
    <subcellularLocation>
        <location evidence="2">Endoplasmic reticulum lumen</location>
    </subcellularLocation>
</comment>
<sequence length="420" mass="47782">MLRAWCTVFLGVVLLVGVFGEQEEDDEDPHGKHLYSAEMFSHAVKEDPHGKHLYSAEMFSHAVKEAPHFIMFFAPWCGHCQRLQPTWNDLGDKYNNMEKTPVYVAKVDCTVDQSVCSENGVRGYPTLKLFKAGQEAVKYQGARDFQSLENWMLQTVNEEPEKPSTEEEVPKEEVPKASEPKQGLYELTAENFKDHVAEGNHFIKFFAPWCGHCKSLAPAWEQLASSFQESKTVTIAKVDCTQHNELCSQNQVRGYPTLLWFRNGEKADQYKGKRDLDSLKEYAESQLNAAEEKETDKEPPQAEKPAETESKVLVLNENNFDSTVATGVSFIKFYAPWCGHCKHLAPTWDELSKKEFPGLSDVKIAKVDCTVERSLCNRFSVRGYPSLILFRAGEKVDEHEGARDLETLQNFVVRHSKDEL</sequence>
<keyword evidence="11" id="KW-0676">Redox-active center</keyword>
<protein>
    <recommendedName>
        <fullName evidence="13">Thioredoxin domain-containing protein 5</fullName>
        <ecNumber evidence="4">5.3.4.1</ecNumber>
    </recommendedName>
    <alternativeName>
        <fullName evidence="15">Endoplasmic reticulum resident protein 46</fullName>
    </alternativeName>
    <alternativeName>
        <fullName evidence="14">Thioredoxin-like protein p46</fullName>
    </alternativeName>
</protein>
<organism evidence="20 21">
    <name type="scientific">Pelobates cultripes</name>
    <name type="common">Western spadefoot toad</name>
    <dbReference type="NCBI Taxonomy" id="61616"/>
    <lineage>
        <taxon>Eukaryota</taxon>
        <taxon>Metazoa</taxon>
        <taxon>Chordata</taxon>
        <taxon>Craniata</taxon>
        <taxon>Vertebrata</taxon>
        <taxon>Euteleostomi</taxon>
        <taxon>Amphibia</taxon>
        <taxon>Batrachia</taxon>
        <taxon>Anura</taxon>
        <taxon>Pelobatoidea</taxon>
        <taxon>Pelobatidae</taxon>
        <taxon>Pelobates</taxon>
    </lineage>
</organism>
<proteinExistence type="inferred from homology"/>
<dbReference type="PANTHER" id="PTHR45672">
    <property type="entry name" value="PROTEIN DISULFIDE-ISOMERASE C17H9.14C-RELATED"/>
    <property type="match status" value="1"/>
</dbReference>
<evidence type="ECO:0000256" key="2">
    <source>
        <dbReference type="ARBA" id="ARBA00004319"/>
    </source>
</evidence>
<keyword evidence="8" id="KW-0560">Oxidoreductase</keyword>
<dbReference type="PROSITE" id="PS51352">
    <property type="entry name" value="THIOREDOXIN_2"/>
    <property type="match status" value="3"/>
</dbReference>
<dbReference type="Pfam" id="PF00085">
    <property type="entry name" value="Thioredoxin"/>
    <property type="match status" value="3"/>
</dbReference>
<feature type="domain" description="Thioredoxin" evidence="19">
    <location>
        <begin position="31"/>
        <end position="157"/>
    </location>
</feature>
<dbReference type="FunFam" id="3.40.30.10:FF:000164">
    <property type="entry name" value="Thioredoxin domain containing 5"/>
    <property type="match status" value="1"/>
</dbReference>
<dbReference type="FunFam" id="3.40.30.10:FF:000147">
    <property type="entry name" value="Thioredoxin domain-containing protein 5"/>
    <property type="match status" value="1"/>
</dbReference>
<dbReference type="InterPro" id="IPR013766">
    <property type="entry name" value="Thioredoxin_domain"/>
</dbReference>
<dbReference type="InterPro" id="IPR036249">
    <property type="entry name" value="Thioredoxin-like_sf"/>
</dbReference>
<keyword evidence="7" id="KW-0256">Endoplasmic reticulum</keyword>
<gene>
    <name evidence="20" type="ORF">PECUL_23A040417</name>
</gene>
<dbReference type="AlphaFoldDB" id="A0AAD1W4H2"/>
<dbReference type="PROSITE" id="PS00194">
    <property type="entry name" value="THIOREDOXIN_1"/>
    <property type="match status" value="3"/>
</dbReference>
<dbReference type="GO" id="GO:0016491">
    <property type="term" value="F:oxidoreductase activity"/>
    <property type="evidence" value="ECO:0007669"/>
    <property type="project" value="UniProtKB-KW"/>
</dbReference>
<keyword evidence="5 18" id="KW-0732">Signal</keyword>
<evidence type="ECO:0000256" key="15">
    <source>
        <dbReference type="ARBA" id="ARBA00080189"/>
    </source>
</evidence>
<dbReference type="InterPro" id="IPR017937">
    <property type="entry name" value="Thioredoxin_CS"/>
</dbReference>
<dbReference type="PRINTS" id="PR00421">
    <property type="entry name" value="THIOREDOXIN"/>
</dbReference>
<evidence type="ECO:0000256" key="11">
    <source>
        <dbReference type="ARBA" id="ARBA00023284"/>
    </source>
</evidence>
<dbReference type="GO" id="GO:0003756">
    <property type="term" value="F:protein disulfide isomerase activity"/>
    <property type="evidence" value="ECO:0007669"/>
    <property type="project" value="UniProtKB-EC"/>
</dbReference>
<evidence type="ECO:0000256" key="6">
    <source>
        <dbReference type="ARBA" id="ARBA00022737"/>
    </source>
</evidence>
<keyword evidence="21" id="KW-1185">Reference proteome</keyword>
<evidence type="ECO:0000256" key="12">
    <source>
        <dbReference type="ARBA" id="ARBA00056060"/>
    </source>
</evidence>
<evidence type="ECO:0000256" key="14">
    <source>
        <dbReference type="ARBA" id="ARBA00079986"/>
    </source>
</evidence>
<dbReference type="InterPro" id="IPR005788">
    <property type="entry name" value="PDI_thioredoxin-like_dom"/>
</dbReference>
<comment type="catalytic activity">
    <reaction evidence="1">
        <text>Catalyzes the rearrangement of -S-S- bonds in proteins.</text>
        <dbReference type="EC" id="5.3.4.1"/>
    </reaction>
</comment>
<comment type="function">
    <text evidence="12">Protein disulfide isomerase of the endoplasmic reticulum lumen involved in the formation of disulfide bonds in proteins. Can reduce insulin disulfide bonds.</text>
</comment>
<dbReference type="EMBL" id="OW240915">
    <property type="protein sequence ID" value="CAH2284285.1"/>
    <property type="molecule type" value="Genomic_DNA"/>
</dbReference>
<evidence type="ECO:0000256" key="17">
    <source>
        <dbReference type="SAM" id="MobiDB-lite"/>
    </source>
</evidence>
<evidence type="ECO:0000256" key="8">
    <source>
        <dbReference type="ARBA" id="ARBA00023002"/>
    </source>
</evidence>
<feature type="region of interest" description="Disordered" evidence="17">
    <location>
        <begin position="157"/>
        <end position="178"/>
    </location>
</feature>
<keyword evidence="6" id="KW-0677">Repeat</keyword>
<evidence type="ECO:0000256" key="1">
    <source>
        <dbReference type="ARBA" id="ARBA00001182"/>
    </source>
</evidence>
<evidence type="ECO:0000256" key="18">
    <source>
        <dbReference type="SAM" id="SignalP"/>
    </source>
</evidence>
<dbReference type="Gene3D" id="3.40.30.10">
    <property type="entry name" value="Glutaredoxin"/>
    <property type="match status" value="3"/>
</dbReference>
<evidence type="ECO:0000256" key="10">
    <source>
        <dbReference type="ARBA" id="ARBA00023235"/>
    </source>
</evidence>
<dbReference type="GO" id="GO:0005788">
    <property type="term" value="C:endoplasmic reticulum lumen"/>
    <property type="evidence" value="ECO:0007669"/>
    <property type="project" value="UniProtKB-SubCell"/>
</dbReference>
<evidence type="ECO:0000256" key="5">
    <source>
        <dbReference type="ARBA" id="ARBA00022729"/>
    </source>
</evidence>
<evidence type="ECO:0000256" key="13">
    <source>
        <dbReference type="ARBA" id="ARBA00068137"/>
    </source>
</evidence>
<feature type="domain" description="Thioredoxin" evidence="19">
    <location>
        <begin position="163"/>
        <end position="288"/>
    </location>
</feature>
<comment type="similarity">
    <text evidence="3 16">Belongs to the protein disulfide isomerase family.</text>
</comment>
<evidence type="ECO:0000256" key="16">
    <source>
        <dbReference type="RuleBase" id="RU004208"/>
    </source>
</evidence>
<dbReference type="SUPFAM" id="SSF52833">
    <property type="entry name" value="Thioredoxin-like"/>
    <property type="match status" value="3"/>
</dbReference>
<dbReference type="CDD" id="cd03005">
    <property type="entry name" value="PDI_a_ERp46"/>
    <property type="match status" value="3"/>
</dbReference>
<evidence type="ECO:0000256" key="3">
    <source>
        <dbReference type="ARBA" id="ARBA00006347"/>
    </source>
</evidence>
<feature type="region of interest" description="Disordered" evidence="17">
    <location>
        <begin position="287"/>
        <end position="310"/>
    </location>
</feature>
<dbReference type="EC" id="5.3.4.1" evidence="4"/>
<dbReference type="PANTHER" id="PTHR45672:SF3">
    <property type="entry name" value="THIOREDOXIN DOMAIN-CONTAINING PROTEIN 5"/>
    <property type="match status" value="1"/>
</dbReference>
<keyword evidence="10" id="KW-0413">Isomerase</keyword>
<evidence type="ECO:0000256" key="4">
    <source>
        <dbReference type="ARBA" id="ARBA00012723"/>
    </source>
</evidence>
<evidence type="ECO:0000256" key="7">
    <source>
        <dbReference type="ARBA" id="ARBA00022824"/>
    </source>
</evidence>